<reference evidence="1" key="1">
    <citation type="submission" date="2022-07" db="EMBL/GenBank/DDBJ databases">
        <title>Phylogenomic reconstructions and comparative analyses of Kickxellomycotina fungi.</title>
        <authorList>
            <person name="Reynolds N.K."/>
            <person name="Stajich J.E."/>
            <person name="Barry K."/>
            <person name="Grigoriev I.V."/>
            <person name="Crous P."/>
            <person name="Smith M.E."/>
        </authorList>
    </citation>
    <scope>NUCLEOTIDE SEQUENCE</scope>
    <source>
        <strain evidence="1">CBS 102833</strain>
    </source>
</reference>
<name>A0ACC1LIH9_9FUNG</name>
<protein>
    <submittedName>
        <fullName evidence="1">Uncharacterized protein</fullName>
    </submittedName>
</protein>
<dbReference type="EMBL" id="JANBUP010000941">
    <property type="protein sequence ID" value="KAJ2809665.1"/>
    <property type="molecule type" value="Genomic_DNA"/>
</dbReference>
<gene>
    <name evidence="1" type="ORF">H4S07_003127</name>
</gene>
<comment type="caution">
    <text evidence="1">The sequence shown here is derived from an EMBL/GenBank/DDBJ whole genome shotgun (WGS) entry which is preliminary data.</text>
</comment>
<feature type="non-terminal residue" evidence="1">
    <location>
        <position position="1064"/>
    </location>
</feature>
<keyword evidence="2" id="KW-1185">Reference proteome</keyword>
<evidence type="ECO:0000313" key="2">
    <source>
        <dbReference type="Proteomes" id="UP001140096"/>
    </source>
</evidence>
<sequence>MGLYIGVRPLIPSDDMTDSEDDSDDLEVVERRRGIKRGPSRDPHHSSSDEGLKVLPQPYWRSRAPLLPQRMATVVSQVSGATRLSLEIAALFWEAIFDTVSESTNSGIWLGTAAWEEVRSLGLAAASVLSPLSSLNPQIVSRLVGSTTAAGYSAVNQSLAAAERVLEGGFAMYSGAVNMGLHAAGEYVRLIDAIFGSTDTSRVLASFVHMCRRETFEKNPEIRALIDEHGVVGFGGQVLKTMVAWICLQVVTHGRARPYRMRLVYANTGAGAEFCPRKFIDSNGKPLPAAPPKTPANMTPAAAAEEAGSSDEYCALSDQEGSSHLDPDWDQRLMEALRKLSLRNEQKQKPDDVAHDVTHDAQRSRSSLWNTLLTVRESAAAAAQEHGGSDTSSDSEQPVGRGVSAPFESAPASLVSSPQFPATPGTGRMRRASTAGGEEASAHDATLGDIPPLDGVPLADSWMQEFPRKPLLFNLARFISVASAAYGHSFMQVLGLGHGVIDARALIDAFGDYEVGRLSHSASMASMDPPSPGRLPLRAQPMSSYHTHAAFHAARPESQRTYERRHYRAPSPRLAARRAPVRRHRRRRPLSEHPNHHCFARHTGIPLGDLLFSSYVPPIVPGVTRAASAQAEAVERKLRHKAKKRDDEPVTGPAPPPPPQAGWLGSIPIVGGIFRRLPSPMAVLGAVPVLPGLVSRALGAPSEPRSEPTAGQVRRFDRVRQRLVYRNPSIHALVHYIAVDHATRAVVLACRGTLGISDLFIDMICEYEAIRLPDHASTERCDFRVHSGMWHSALLLADQKSEVFKEVAEALRLYPEYGLVLTGHSLGGGVASLLTLLWSQSSDSPMTPGGPLGGARQFVTTDKFGLVTTRPIHCFSFGSPCSTNAALSRYCRGLVTSVANANDVISFLSIGTCVDILNISAVLGRERGVAEKVVRKFLATQRSNIGKKLNLFDFDFSKLRAYSKDDSDDEEEVEEKNGGKKRRKRGENLDDWYWSLVKTLRANMDSEKLYPPGDVFILAAPGDDQMADAQLKGSGDASPEHLPMGLFHCPDVAERFSELRFTRN</sequence>
<organism evidence="1 2">
    <name type="scientific">Coemansia furcata</name>
    <dbReference type="NCBI Taxonomy" id="417177"/>
    <lineage>
        <taxon>Eukaryota</taxon>
        <taxon>Fungi</taxon>
        <taxon>Fungi incertae sedis</taxon>
        <taxon>Zoopagomycota</taxon>
        <taxon>Kickxellomycotina</taxon>
        <taxon>Kickxellomycetes</taxon>
        <taxon>Kickxellales</taxon>
        <taxon>Kickxellaceae</taxon>
        <taxon>Coemansia</taxon>
    </lineage>
</organism>
<evidence type="ECO:0000313" key="1">
    <source>
        <dbReference type="EMBL" id="KAJ2809665.1"/>
    </source>
</evidence>
<proteinExistence type="predicted"/>
<accession>A0ACC1LIH9</accession>
<dbReference type="Proteomes" id="UP001140096">
    <property type="component" value="Unassembled WGS sequence"/>
</dbReference>